<gene>
    <name evidence="2" type="ORF">RIF29_14247</name>
</gene>
<evidence type="ECO:0000313" key="2">
    <source>
        <dbReference type="EMBL" id="KAK7273198.1"/>
    </source>
</evidence>
<keyword evidence="1" id="KW-0472">Membrane</keyword>
<dbReference type="EMBL" id="JAYWIO010000003">
    <property type="protein sequence ID" value="KAK7273198.1"/>
    <property type="molecule type" value="Genomic_DNA"/>
</dbReference>
<accession>A0AAN9FJP4</accession>
<dbReference type="Proteomes" id="UP001372338">
    <property type="component" value="Unassembled WGS sequence"/>
</dbReference>
<keyword evidence="1" id="KW-1133">Transmembrane helix</keyword>
<keyword evidence="1" id="KW-0812">Transmembrane</keyword>
<protein>
    <submittedName>
        <fullName evidence="2">Uncharacterized protein</fullName>
    </submittedName>
</protein>
<keyword evidence="3" id="KW-1185">Reference proteome</keyword>
<proteinExistence type="predicted"/>
<sequence>MKTYLTTARIIILFYSIQLHLITLSLMEGLKREIRYCREIKSVKRRLFSKSSPRSLLHICCCVTVSCSVCH</sequence>
<comment type="caution">
    <text evidence="2">The sequence shown here is derived from an EMBL/GenBank/DDBJ whole genome shotgun (WGS) entry which is preliminary data.</text>
</comment>
<dbReference type="AlphaFoldDB" id="A0AAN9FJP4"/>
<feature type="transmembrane region" description="Helical" evidence="1">
    <location>
        <begin position="6"/>
        <end position="26"/>
    </location>
</feature>
<organism evidence="2 3">
    <name type="scientific">Crotalaria pallida</name>
    <name type="common">Smooth rattlebox</name>
    <name type="synonym">Crotalaria striata</name>
    <dbReference type="NCBI Taxonomy" id="3830"/>
    <lineage>
        <taxon>Eukaryota</taxon>
        <taxon>Viridiplantae</taxon>
        <taxon>Streptophyta</taxon>
        <taxon>Embryophyta</taxon>
        <taxon>Tracheophyta</taxon>
        <taxon>Spermatophyta</taxon>
        <taxon>Magnoliopsida</taxon>
        <taxon>eudicotyledons</taxon>
        <taxon>Gunneridae</taxon>
        <taxon>Pentapetalae</taxon>
        <taxon>rosids</taxon>
        <taxon>fabids</taxon>
        <taxon>Fabales</taxon>
        <taxon>Fabaceae</taxon>
        <taxon>Papilionoideae</taxon>
        <taxon>50 kb inversion clade</taxon>
        <taxon>genistoids sensu lato</taxon>
        <taxon>core genistoids</taxon>
        <taxon>Crotalarieae</taxon>
        <taxon>Crotalaria</taxon>
    </lineage>
</organism>
<reference evidence="2 3" key="1">
    <citation type="submission" date="2024-01" db="EMBL/GenBank/DDBJ databases">
        <title>The genomes of 5 underutilized Papilionoideae crops provide insights into root nodulation and disease resistanc.</title>
        <authorList>
            <person name="Yuan L."/>
        </authorList>
    </citation>
    <scope>NUCLEOTIDE SEQUENCE [LARGE SCALE GENOMIC DNA]</scope>
    <source>
        <strain evidence="2">ZHUSHIDOU_FW_LH</strain>
        <tissue evidence="2">Leaf</tissue>
    </source>
</reference>
<evidence type="ECO:0000313" key="3">
    <source>
        <dbReference type="Proteomes" id="UP001372338"/>
    </source>
</evidence>
<evidence type="ECO:0000256" key="1">
    <source>
        <dbReference type="SAM" id="Phobius"/>
    </source>
</evidence>
<name>A0AAN9FJP4_CROPI</name>